<dbReference type="Proteomes" id="UP000789920">
    <property type="component" value="Unassembled WGS sequence"/>
</dbReference>
<keyword evidence="2" id="KW-1185">Reference proteome</keyword>
<sequence>MGYRKNEMIEIPFCTSSEKLYEELSDYLKSKRSKFNFTNLHEITNLHEHEGIKSAFNAVNLNLSPNHAYILLLGLSGSGKSSTINSLFDKIIAVTGNLISQTKETTEFKAEINDSRLGIKNLGISIIDGPGLEDSKGIEEDAKNILCYKRFLESHPQLASVRPNIIMIVVNITDNRFGDSENVETPFVRMLKGIKYGLADKILNHEWPSVIFVLTHLKSIPPKKSKELVSTKIALIKELSANILGIIDPPVVTIENCPDDWDVERKDDWYILDNDEEHPLNLFNTLINLCKDSTDYIGQEAISLYFSSASQSDVKIGHRFSVKELTKDDNNSIKSITTKLSEIKLGMDNSKIKKILEDKFILLPTETQNELGSRIPIEIASFFQSNKITTVQEIPNGDEFLELYANYPRPCTNLLNFLKQVFDRKTAETFVDPEVGKCYNVFKDSTVGFPVFQIGDYVMSPTGFKVPREVHIHETNGTLTRREQFENKQDYFRKRLLDLGLSIDLPIAYDNSNLHYGYSTNKSNHETEQTFLIERHCFKFTLNIDKLRLSQTFKDDLDILPPKYDNYDENNVRMWKNFFEKNGTHVVQSAWVGGSISVKIASSNITPENNELIIAGIQARIFNSQIQLNFYNEIDEFKNFEEAVNSARLEMRGGDLKYHVTALQNLNSEKWFNSIKVKPVVLNTKFELIPINIVAGKHNNNIQDQMAAAMKDFFGDDLICIKSETFSEKQESYPITSRIDATNSSAPNLSKGTCLRSGTLISMADGTKVAVEKLKPGDIVVGKNGAPCQVLGKNDILLGNRSLYGFCSEKTAFFTSEHLFATHNDEWMCIDPDLSHLINPQNNTKKIHKMQNQNNILRWNGKTTELTTFKVFKSTDKFSPTMKVHCLLVTGGIYVANGYVTHDSMPDLLAWPAVSICLASLIFSENAHQLQECISTIDSLDDAKLIRELSYQISTEWKKIIKTPTSCMNFNDVEKAIKLSIEKIQIFNLCKPVFTFLSQNLFILCGEDLHESLNEFFQNDDDEFY</sequence>
<reference evidence="1" key="1">
    <citation type="submission" date="2021-06" db="EMBL/GenBank/DDBJ databases">
        <authorList>
            <person name="Kallberg Y."/>
            <person name="Tangrot J."/>
            <person name="Rosling A."/>
        </authorList>
    </citation>
    <scope>NUCLEOTIDE SEQUENCE</scope>
    <source>
        <strain evidence="1">MA461A</strain>
    </source>
</reference>
<feature type="non-terminal residue" evidence="1">
    <location>
        <position position="1025"/>
    </location>
</feature>
<gene>
    <name evidence="1" type="ORF">RPERSI_LOCUS2888</name>
</gene>
<protein>
    <submittedName>
        <fullName evidence="1">874_t:CDS:1</fullName>
    </submittedName>
</protein>
<accession>A0ACA9LEX5</accession>
<proteinExistence type="predicted"/>
<evidence type="ECO:0000313" key="1">
    <source>
        <dbReference type="EMBL" id="CAG8525260.1"/>
    </source>
</evidence>
<name>A0ACA9LEX5_9GLOM</name>
<comment type="caution">
    <text evidence="1">The sequence shown here is derived from an EMBL/GenBank/DDBJ whole genome shotgun (WGS) entry which is preliminary data.</text>
</comment>
<dbReference type="EMBL" id="CAJVQC010003338">
    <property type="protein sequence ID" value="CAG8525260.1"/>
    <property type="molecule type" value="Genomic_DNA"/>
</dbReference>
<evidence type="ECO:0000313" key="2">
    <source>
        <dbReference type="Proteomes" id="UP000789920"/>
    </source>
</evidence>
<organism evidence="1 2">
    <name type="scientific">Racocetra persica</name>
    <dbReference type="NCBI Taxonomy" id="160502"/>
    <lineage>
        <taxon>Eukaryota</taxon>
        <taxon>Fungi</taxon>
        <taxon>Fungi incertae sedis</taxon>
        <taxon>Mucoromycota</taxon>
        <taxon>Glomeromycotina</taxon>
        <taxon>Glomeromycetes</taxon>
        <taxon>Diversisporales</taxon>
        <taxon>Gigasporaceae</taxon>
        <taxon>Racocetra</taxon>
    </lineage>
</organism>